<dbReference type="PANTHER" id="PTHR46696">
    <property type="entry name" value="P450, PUTATIVE (EUROFUNG)-RELATED"/>
    <property type="match status" value="1"/>
</dbReference>
<keyword evidence="5" id="KW-0408">Iron</keyword>
<protein>
    <recommendedName>
        <fullName evidence="8">Cytochrome P450</fullName>
    </recommendedName>
</protein>
<dbReference type="PRINTS" id="PR00359">
    <property type="entry name" value="BP450"/>
</dbReference>
<keyword evidence="2" id="KW-0349">Heme</keyword>
<dbReference type="GO" id="GO:0005506">
    <property type="term" value="F:iron ion binding"/>
    <property type="evidence" value="ECO:0007669"/>
    <property type="project" value="InterPro"/>
</dbReference>
<reference evidence="7" key="1">
    <citation type="submission" date="2018-05" db="EMBL/GenBank/DDBJ databases">
        <authorList>
            <person name="Lanie J.A."/>
            <person name="Ng W.-L."/>
            <person name="Kazmierczak K.M."/>
            <person name="Andrzejewski T.M."/>
            <person name="Davidsen T.M."/>
            <person name="Wayne K.J."/>
            <person name="Tettelin H."/>
            <person name="Glass J.I."/>
            <person name="Rusch D."/>
            <person name="Podicherti R."/>
            <person name="Tsui H.-C.T."/>
            <person name="Winkler M.E."/>
        </authorList>
    </citation>
    <scope>NUCLEOTIDE SEQUENCE</scope>
</reference>
<dbReference type="GO" id="GO:0004497">
    <property type="term" value="F:monooxygenase activity"/>
    <property type="evidence" value="ECO:0007669"/>
    <property type="project" value="UniProtKB-KW"/>
</dbReference>
<dbReference type="FunFam" id="1.10.630.10:FF:000018">
    <property type="entry name" value="Cytochrome P450 monooxygenase"/>
    <property type="match status" value="1"/>
</dbReference>
<dbReference type="SUPFAM" id="SSF48264">
    <property type="entry name" value="Cytochrome P450"/>
    <property type="match status" value="1"/>
</dbReference>
<dbReference type="InterPro" id="IPR002397">
    <property type="entry name" value="Cyt_P450_B"/>
</dbReference>
<dbReference type="InterPro" id="IPR001128">
    <property type="entry name" value="Cyt_P450"/>
</dbReference>
<evidence type="ECO:0000256" key="3">
    <source>
        <dbReference type="ARBA" id="ARBA00022723"/>
    </source>
</evidence>
<dbReference type="Gene3D" id="1.10.630.10">
    <property type="entry name" value="Cytochrome P450"/>
    <property type="match status" value="1"/>
</dbReference>
<evidence type="ECO:0000313" key="7">
    <source>
        <dbReference type="EMBL" id="SVB76031.1"/>
    </source>
</evidence>
<dbReference type="PROSITE" id="PS00086">
    <property type="entry name" value="CYTOCHROME_P450"/>
    <property type="match status" value="1"/>
</dbReference>
<dbReference type="CDD" id="cd20625">
    <property type="entry name" value="CYP164-like"/>
    <property type="match status" value="1"/>
</dbReference>
<evidence type="ECO:0000256" key="4">
    <source>
        <dbReference type="ARBA" id="ARBA00023002"/>
    </source>
</evidence>
<organism evidence="7">
    <name type="scientific">marine metagenome</name>
    <dbReference type="NCBI Taxonomy" id="408172"/>
    <lineage>
        <taxon>unclassified sequences</taxon>
        <taxon>metagenomes</taxon>
        <taxon>ecological metagenomes</taxon>
    </lineage>
</organism>
<dbReference type="GO" id="GO:0016705">
    <property type="term" value="F:oxidoreductase activity, acting on paired donors, with incorporation or reduction of molecular oxygen"/>
    <property type="evidence" value="ECO:0007669"/>
    <property type="project" value="InterPro"/>
</dbReference>
<comment type="similarity">
    <text evidence="1">Belongs to the cytochrome P450 family.</text>
</comment>
<dbReference type="PANTHER" id="PTHR46696:SF1">
    <property type="entry name" value="CYTOCHROME P450 YJIB-RELATED"/>
    <property type="match status" value="1"/>
</dbReference>
<dbReference type="GO" id="GO:0020037">
    <property type="term" value="F:heme binding"/>
    <property type="evidence" value="ECO:0007669"/>
    <property type="project" value="InterPro"/>
</dbReference>
<dbReference type="InterPro" id="IPR036396">
    <property type="entry name" value="Cyt_P450_sf"/>
</dbReference>
<dbReference type="Pfam" id="PF00067">
    <property type="entry name" value="p450"/>
    <property type="match status" value="1"/>
</dbReference>
<dbReference type="AlphaFoldDB" id="A0A382GPE3"/>
<name>A0A382GPE3_9ZZZZ</name>
<feature type="non-terminal residue" evidence="7">
    <location>
        <position position="1"/>
    </location>
</feature>
<proteinExistence type="inferred from homology"/>
<gene>
    <name evidence="7" type="ORF">METZ01_LOCUS228885</name>
</gene>
<accession>A0A382GPE3</accession>
<evidence type="ECO:0000256" key="2">
    <source>
        <dbReference type="ARBA" id="ARBA00022617"/>
    </source>
</evidence>
<dbReference type="EMBL" id="UINC01056239">
    <property type="protein sequence ID" value="SVB76031.1"/>
    <property type="molecule type" value="Genomic_DNA"/>
</dbReference>
<evidence type="ECO:0000256" key="5">
    <source>
        <dbReference type="ARBA" id="ARBA00023004"/>
    </source>
</evidence>
<keyword evidence="3" id="KW-0479">Metal-binding</keyword>
<dbReference type="InterPro" id="IPR017972">
    <property type="entry name" value="Cyt_P450_CS"/>
</dbReference>
<keyword evidence="4" id="KW-0560">Oxidoreductase</keyword>
<evidence type="ECO:0000256" key="1">
    <source>
        <dbReference type="ARBA" id="ARBA00010617"/>
    </source>
</evidence>
<keyword evidence="6" id="KW-0503">Monooxygenase</keyword>
<evidence type="ECO:0000256" key="6">
    <source>
        <dbReference type="ARBA" id="ARBA00023033"/>
    </source>
</evidence>
<evidence type="ECO:0008006" key="8">
    <source>
        <dbReference type="Google" id="ProtNLM"/>
    </source>
</evidence>
<sequence length="407" mass="45223">VTNSIDAPSWNPFDPDFLLDPYPHYARLRDEDPVHRTPLGVLVVSRYDDAHQVLRDPQTSVRRFETSETTPEHMLPLRDRQDERVPSILGLDPPDHTRLRKLVQRTFTPRAIGRMRDQTTAIVDDLLDELTNRDEIDLIADYAFVIPFAVIHAMLGLPEADVAQVRSWSHALTQTLEPFLTPEQVDAAMDAAVHMDRYLTEAIAAKRQNPAADLLTDLVQVEEEGDRMTEAELLSMTSLLFVAGHETTVNLIGNGTHALLGHPDQMDLVRTDESVDATVADELLRYDSPVQTSGRRVMHDVEVSGVEVAAGEMVLTALGSANRDPRFWGATADDLDVTRPEANRHLSFGSGVHHCLGAALARMEGEIAITRLVRRFPDLALAGQPTYNARIILRGRDVLPVRLGQAA</sequence>